<feature type="transmembrane region" description="Helical" evidence="1">
    <location>
        <begin position="53"/>
        <end position="76"/>
    </location>
</feature>
<organism evidence="2 3">
    <name type="scientific">Catenaria anguillulae PL171</name>
    <dbReference type="NCBI Taxonomy" id="765915"/>
    <lineage>
        <taxon>Eukaryota</taxon>
        <taxon>Fungi</taxon>
        <taxon>Fungi incertae sedis</taxon>
        <taxon>Blastocladiomycota</taxon>
        <taxon>Blastocladiomycetes</taxon>
        <taxon>Blastocladiales</taxon>
        <taxon>Catenariaceae</taxon>
        <taxon>Catenaria</taxon>
    </lineage>
</organism>
<reference evidence="2 3" key="1">
    <citation type="submission" date="2016-07" db="EMBL/GenBank/DDBJ databases">
        <title>Pervasive Adenine N6-methylation of Active Genes in Fungi.</title>
        <authorList>
            <consortium name="DOE Joint Genome Institute"/>
            <person name="Mondo S.J."/>
            <person name="Dannebaum R.O."/>
            <person name="Kuo R.C."/>
            <person name="Labutti K."/>
            <person name="Haridas S."/>
            <person name="Kuo A."/>
            <person name="Salamov A."/>
            <person name="Ahrendt S.R."/>
            <person name="Lipzen A."/>
            <person name="Sullivan W."/>
            <person name="Andreopoulos W.B."/>
            <person name="Clum A."/>
            <person name="Lindquist E."/>
            <person name="Daum C."/>
            <person name="Ramamoorthy G.K."/>
            <person name="Gryganskyi A."/>
            <person name="Culley D."/>
            <person name="Magnuson J.K."/>
            <person name="James T.Y."/>
            <person name="O'Malley M.A."/>
            <person name="Stajich J.E."/>
            <person name="Spatafora J.W."/>
            <person name="Visel A."/>
            <person name="Grigoriev I.V."/>
        </authorList>
    </citation>
    <scope>NUCLEOTIDE SEQUENCE [LARGE SCALE GENOMIC DNA]</scope>
    <source>
        <strain evidence="2 3">PL171</strain>
    </source>
</reference>
<feature type="transmembrane region" description="Helical" evidence="1">
    <location>
        <begin position="107"/>
        <end position="127"/>
    </location>
</feature>
<protein>
    <submittedName>
        <fullName evidence="2">Uncharacterized protein</fullName>
    </submittedName>
</protein>
<keyword evidence="1" id="KW-0812">Transmembrane</keyword>
<evidence type="ECO:0000313" key="3">
    <source>
        <dbReference type="Proteomes" id="UP000193411"/>
    </source>
</evidence>
<dbReference type="EMBL" id="MCFL01000020">
    <property type="protein sequence ID" value="ORZ35824.1"/>
    <property type="molecule type" value="Genomic_DNA"/>
</dbReference>
<name>A0A1Y2HPE4_9FUNG</name>
<proteinExistence type="predicted"/>
<feature type="transmembrane region" description="Helical" evidence="1">
    <location>
        <begin position="139"/>
        <end position="157"/>
    </location>
</feature>
<keyword evidence="1" id="KW-0472">Membrane</keyword>
<keyword evidence="3" id="KW-1185">Reference proteome</keyword>
<sequence>MTATLQRPANRDQQQQGLIEVDKQVPRGSLESTGSGAAHLHVATSASRISQPVIIIIISTILILCTLGFAVSLIVLRNITGSPTTLPSSGGSFSPASSAAVEQLRTYMYLVLAASLLQAASAVCGYFSVLGSSPAGYRVFMYSTAVLFVARLVMVIVNRDLGWYSIMMVVVSGAALVPAWMYAPAVVALAVGAAKGGEC</sequence>
<dbReference type="AlphaFoldDB" id="A0A1Y2HPE4"/>
<comment type="caution">
    <text evidence="2">The sequence shown here is derived from an EMBL/GenBank/DDBJ whole genome shotgun (WGS) entry which is preliminary data.</text>
</comment>
<keyword evidence="1" id="KW-1133">Transmembrane helix</keyword>
<dbReference type="Proteomes" id="UP000193411">
    <property type="component" value="Unassembled WGS sequence"/>
</dbReference>
<evidence type="ECO:0000313" key="2">
    <source>
        <dbReference type="EMBL" id="ORZ35824.1"/>
    </source>
</evidence>
<accession>A0A1Y2HPE4</accession>
<evidence type="ECO:0000256" key="1">
    <source>
        <dbReference type="SAM" id="Phobius"/>
    </source>
</evidence>
<gene>
    <name evidence="2" type="ORF">BCR44DRAFT_70821</name>
</gene>
<feature type="transmembrane region" description="Helical" evidence="1">
    <location>
        <begin position="163"/>
        <end position="191"/>
    </location>
</feature>